<accession>A0A9X2E6D7</accession>
<dbReference type="SUPFAM" id="SSF140453">
    <property type="entry name" value="EsxAB dimer-like"/>
    <property type="match status" value="1"/>
</dbReference>
<dbReference type="EMBL" id="JAMRXG010000005">
    <property type="protein sequence ID" value="MCM6774486.1"/>
    <property type="molecule type" value="Genomic_DNA"/>
</dbReference>
<dbReference type="NCBIfam" id="TIGR03930">
    <property type="entry name" value="WXG100_ESAT6"/>
    <property type="match status" value="1"/>
</dbReference>
<organism evidence="2 3">
    <name type="scientific">Nocardia pulmonis</name>
    <dbReference type="NCBI Taxonomy" id="2951408"/>
    <lineage>
        <taxon>Bacteria</taxon>
        <taxon>Bacillati</taxon>
        <taxon>Actinomycetota</taxon>
        <taxon>Actinomycetes</taxon>
        <taxon>Mycobacteriales</taxon>
        <taxon>Nocardiaceae</taxon>
        <taxon>Nocardia</taxon>
    </lineage>
</organism>
<proteinExistence type="inferred from homology"/>
<comment type="similarity">
    <text evidence="1">Belongs to the WXG100 family.</text>
</comment>
<name>A0A9X2E6D7_9NOCA</name>
<dbReference type="Pfam" id="PF06013">
    <property type="entry name" value="WXG100"/>
    <property type="match status" value="1"/>
</dbReference>
<protein>
    <recommendedName>
        <fullName evidence="1">ESAT-6-like protein</fullName>
    </recommendedName>
</protein>
<dbReference type="RefSeq" id="WP_251912117.1">
    <property type="nucleotide sequence ID" value="NZ_JAMRXG010000005.1"/>
</dbReference>
<sequence>MADELQVEPARLREAARFISDKAQVIRERVQELDRSVGQELLADGWRGSAASAYDESWLEWKHGAEEIVAALEQSATSLADTANLYEAQESANRDSITHAGKQV</sequence>
<dbReference type="Gene3D" id="1.10.287.1060">
    <property type="entry name" value="ESAT-6-like"/>
    <property type="match status" value="1"/>
</dbReference>
<dbReference type="Proteomes" id="UP001139157">
    <property type="component" value="Unassembled WGS sequence"/>
</dbReference>
<reference evidence="2" key="1">
    <citation type="submission" date="2022-06" db="EMBL/GenBank/DDBJ databases">
        <title>Novel species in genus nocardia.</title>
        <authorList>
            <person name="Li F."/>
        </authorList>
    </citation>
    <scope>NUCLEOTIDE SEQUENCE</scope>
    <source>
        <strain evidence="2">CDC141</strain>
    </source>
</reference>
<comment type="caution">
    <text evidence="2">The sequence shown here is derived from an EMBL/GenBank/DDBJ whole genome shotgun (WGS) entry which is preliminary data.</text>
</comment>
<evidence type="ECO:0000313" key="2">
    <source>
        <dbReference type="EMBL" id="MCM6774486.1"/>
    </source>
</evidence>
<dbReference type="InterPro" id="IPR036689">
    <property type="entry name" value="ESAT-6-like_sf"/>
</dbReference>
<dbReference type="InterPro" id="IPR010310">
    <property type="entry name" value="T7SS_ESAT-6-like"/>
</dbReference>
<evidence type="ECO:0000256" key="1">
    <source>
        <dbReference type="RuleBase" id="RU362001"/>
    </source>
</evidence>
<dbReference type="AlphaFoldDB" id="A0A9X2E6D7"/>
<keyword evidence="3" id="KW-1185">Reference proteome</keyword>
<gene>
    <name evidence="2" type="ORF">NDR86_13475</name>
</gene>
<evidence type="ECO:0000313" key="3">
    <source>
        <dbReference type="Proteomes" id="UP001139157"/>
    </source>
</evidence>